<dbReference type="AlphaFoldDB" id="A0A1R0H8R5"/>
<dbReference type="GO" id="GO:0000055">
    <property type="term" value="P:ribosomal large subunit export from nucleus"/>
    <property type="evidence" value="ECO:0007669"/>
    <property type="project" value="UniProtKB-UniRule"/>
</dbReference>
<dbReference type="SUPFAM" id="SSF48371">
    <property type="entry name" value="ARM repeat"/>
    <property type="match status" value="1"/>
</dbReference>
<feature type="region of interest" description="Disordered" evidence="7">
    <location>
        <begin position="390"/>
        <end position="504"/>
    </location>
</feature>
<dbReference type="Pfam" id="PF21638">
    <property type="entry name" value="SDA1_C"/>
    <property type="match status" value="1"/>
</dbReference>
<dbReference type="Pfam" id="PF05285">
    <property type="entry name" value="SDA1_dom"/>
    <property type="match status" value="1"/>
</dbReference>
<dbReference type="GO" id="GO:0015031">
    <property type="term" value="P:protein transport"/>
    <property type="evidence" value="ECO:0007669"/>
    <property type="project" value="UniProtKB-KW"/>
</dbReference>
<feature type="region of interest" description="Disordered" evidence="7">
    <location>
        <begin position="585"/>
        <end position="657"/>
    </location>
</feature>
<feature type="region of interest" description="Disordered" evidence="7">
    <location>
        <begin position="524"/>
        <end position="557"/>
    </location>
</feature>
<feature type="domain" description="SDA1 N-terminal" evidence="9">
    <location>
        <begin position="18"/>
        <end position="306"/>
    </location>
</feature>
<feature type="compositionally biased region" description="Acidic residues" evidence="7">
    <location>
        <begin position="390"/>
        <end position="400"/>
    </location>
</feature>
<comment type="similarity">
    <text evidence="1 6">Belongs to the SDA1 family.</text>
</comment>
<organism evidence="11 12">
    <name type="scientific">Smittium mucronatum</name>
    <dbReference type="NCBI Taxonomy" id="133383"/>
    <lineage>
        <taxon>Eukaryota</taxon>
        <taxon>Fungi</taxon>
        <taxon>Fungi incertae sedis</taxon>
        <taxon>Zoopagomycota</taxon>
        <taxon>Kickxellomycotina</taxon>
        <taxon>Harpellomycetes</taxon>
        <taxon>Harpellales</taxon>
        <taxon>Legeriomycetaceae</taxon>
        <taxon>Smittium</taxon>
    </lineage>
</organism>
<dbReference type="STRING" id="133383.A0A1R0H8R5"/>
<evidence type="ECO:0000259" key="8">
    <source>
        <dbReference type="Pfam" id="PF05285"/>
    </source>
</evidence>
<dbReference type="InterPro" id="IPR016024">
    <property type="entry name" value="ARM-type_fold"/>
</dbReference>
<feature type="compositionally biased region" description="Acidic residues" evidence="7">
    <location>
        <begin position="77"/>
        <end position="86"/>
    </location>
</feature>
<feature type="compositionally biased region" description="Acidic residues" evidence="7">
    <location>
        <begin position="374"/>
        <end position="384"/>
    </location>
</feature>
<evidence type="ECO:0000259" key="10">
    <source>
        <dbReference type="Pfam" id="PF21638"/>
    </source>
</evidence>
<keyword evidence="12" id="KW-1185">Reference proteome</keyword>
<name>A0A1R0H8R5_9FUNG</name>
<feature type="compositionally biased region" description="Acidic residues" evidence="7">
    <location>
        <begin position="421"/>
        <end position="472"/>
    </location>
</feature>
<feature type="region of interest" description="Disordered" evidence="7">
    <location>
        <begin position="365"/>
        <end position="384"/>
    </location>
</feature>
<feature type="region of interest" description="Disordered" evidence="7">
    <location>
        <begin position="72"/>
        <end position="103"/>
    </location>
</feature>
<evidence type="ECO:0000256" key="5">
    <source>
        <dbReference type="ARBA" id="ARBA00023242"/>
    </source>
</evidence>
<evidence type="ECO:0000256" key="4">
    <source>
        <dbReference type="ARBA" id="ARBA00022927"/>
    </source>
</evidence>
<dbReference type="Proteomes" id="UP000187455">
    <property type="component" value="Unassembled WGS sequence"/>
</dbReference>
<evidence type="ECO:0000256" key="7">
    <source>
        <dbReference type="SAM" id="MobiDB-lite"/>
    </source>
</evidence>
<keyword evidence="4 6" id="KW-0653">Protein transport</keyword>
<dbReference type="EMBL" id="LSSL01000074">
    <property type="protein sequence ID" value="OLY85549.1"/>
    <property type="molecule type" value="Genomic_DNA"/>
</dbReference>
<dbReference type="InterPro" id="IPR048292">
    <property type="entry name" value="SDA1_C"/>
</dbReference>
<reference evidence="11 12" key="1">
    <citation type="journal article" date="2016" name="Mol. Biol. Evol.">
        <title>Genome-Wide Survey of Gut Fungi (Harpellales) Reveals the First Horizontally Transferred Ubiquitin Gene from a Mosquito Host.</title>
        <authorList>
            <person name="Wang Y."/>
            <person name="White M.M."/>
            <person name="Kvist S."/>
            <person name="Moncalvo J.M."/>
        </authorList>
    </citation>
    <scope>NUCLEOTIDE SEQUENCE [LARGE SCALE GENOMIC DNA]</scope>
    <source>
        <strain evidence="11 12">ALG-7-W6</strain>
    </source>
</reference>
<feature type="domain" description="SDA1 middle" evidence="8">
    <location>
        <begin position="434"/>
        <end position="589"/>
    </location>
</feature>
<comment type="function">
    <text evidence="6">Required for 60S pre-ribosomal subunits export to the cytoplasm.</text>
</comment>
<keyword evidence="2 6" id="KW-0813">Transport</keyword>
<dbReference type="Pfam" id="PF08158">
    <property type="entry name" value="SDA1_HEAT"/>
    <property type="match status" value="1"/>
</dbReference>
<evidence type="ECO:0000259" key="9">
    <source>
        <dbReference type="Pfam" id="PF08158"/>
    </source>
</evidence>
<sequence>MFSIINSPEAQNKTSPGAIAAKKSLDVCIELYKKNIWNDAKTVNVIALGAFSPITKIKVTCVQFFLNPVSKKKNADGETDSDESGDSDSHEPSTKMTRSELVKLKKNHSFTRKTKSKKRVMDKANRLYKKAIREVTKEEDAEEIEEKKSNKDQPHFRVLSLIHDPQNFSEKLFSAATSNTNSSKNGGRTVERFEVRLMQLKLVSRMIGYHQLFLPSFYPFMLRYLQPHQREVTAILALYASAVHQYTPPDAIQPQIRAIANNFVSDHCSPEVISAGLNSIRAIATKQPLALDSELLSDLIEYRKHRDKGVMMAARSLLHLYRLKYPELLPKKERGKSASEKLISESKNSKPLFGEEIIAEGVDGIDLLDLPTSESEDDEDLDLDEGQDLDEAEAEEEEEKEAQHQINELSESIISKNIDAEFSDDGFESIDEDELELIEQEFEEDSESDLELDQENTSDQDSSDQELDDVSETDTPNPDNESEEVSNGKIEENPTKKKARTDMLRILTDEDFAKIDRIKRKRLEKEQLAAESSGAAGPVNKKQKNHSATLEISKEEKDYYDSNDILGSYHAGKKAKATYEERIQSIKAGREGREKYASSKSKRESEGRSTSNKEKRKTKNFKMISHKQGNVVKGKRSLMQKRKELRSHIKKQKKKGF</sequence>
<dbReference type="OrthoDB" id="2196187at2759"/>
<dbReference type="GO" id="GO:0005730">
    <property type="term" value="C:nucleolus"/>
    <property type="evidence" value="ECO:0007669"/>
    <property type="project" value="UniProtKB-SubCell"/>
</dbReference>
<keyword evidence="3 6" id="KW-0690">Ribosome biogenesis</keyword>
<feature type="compositionally biased region" description="Basic residues" evidence="7">
    <location>
        <begin position="633"/>
        <end position="657"/>
    </location>
</feature>
<proteinExistence type="inferred from homology"/>
<accession>A0A1R0H8R5</accession>
<feature type="domain" description="SDA1 C-terminal" evidence="10">
    <location>
        <begin position="609"/>
        <end position="655"/>
    </location>
</feature>
<dbReference type="InterPro" id="IPR007949">
    <property type="entry name" value="SDA1_MD"/>
</dbReference>
<evidence type="ECO:0000256" key="2">
    <source>
        <dbReference type="ARBA" id="ARBA00022448"/>
    </source>
</evidence>
<gene>
    <name evidence="11" type="ORF">AYI68_g253</name>
</gene>
<feature type="compositionally biased region" description="Polar residues" evidence="7">
    <location>
        <begin position="404"/>
        <end position="415"/>
    </location>
</feature>
<evidence type="ECO:0000256" key="6">
    <source>
        <dbReference type="RuleBase" id="RU365057"/>
    </source>
</evidence>
<feature type="compositionally biased region" description="Basic and acidic residues" evidence="7">
    <location>
        <begin position="87"/>
        <end position="103"/>
    </location>
</feature>
<dbReference type="GO" id="GO:0042273">
    <property type="term" value="P:ribosomal large subunit biogenesis"/>
    <property type="evidence" value="ECO:0007669"/>
    <property type="project" value="UniProtKB-UniRule"/>
</dbReference>
<feature type="compositionally biased region" description="Basic and acidic residues" evidence="7">
    <location>
        <begin position="489"/>
        <end position="504"/>
    </location>
</feature>
<dbReference type="InterPro" id="IPR027312">
    <property type="entry name" value="Sda1"/>
</dbReference>
<feature type="compositionally biased region" description="Basic and acidic residues" evidence="7">
    <location>
        <begin position="585"/>
        <end position="613"/>
    </location>
</feature>
<comment type="subcellular location">
    <subcellularLocation>
        <location evidence="6">Nucleus</location>
        <location evidence="6">Nucleolus</location>
    </subcellularLocation>
</comment>
<keyword evidence="5 6" id="KW-0539">Nucleus</keyword>
<comment type="caution">
    <text evidence="11">The sequence shown here is derived from an EMBL/GenBank/DDBJ whole genome shotgun (WGS) entry which is preliminary data.</text>
</comment>
<evidence type="ECO:0000256" key="3">
    <source>
        <dbReference type="ARBA" id="ARBA00022517"/>
    </source>
</evidence>
<protein>
    <recommendedName>
        <fullName evidence="6">Protein SDA1</fullName>
    </recommendedName>
</protein>
<evidence type="ECO:0000313" key="12">
    <source>
        <dbReference type="Proteomes" id="UP000187455"/>
    </source>
</evidence>
<dbReference type="PANTHER" id="PTHR12730">
    <property type="entry name" value="HSDA/SDA1-RELATED"/>
    <property type="match status" value="1"/>
</dbReference>
<evidence type="ECO:0000313" key="11">
    <source>
        <dbReference type="EMBL" id="OLY85549.1"/>
    </source>
</evidence>
<dbReference type="PANTHER" id="PTHR12730:SF0">
    <property type="entry name" value="PROTEIN SDA1 HOMOLOG"/>
    <property type="match status" value="1"/>
</dbReference>
<evidence type="ECO:0000256" key="1">
    <source>
        <dbReference type="ARBA" id="ARBA00005783"/>
    </source>
</evidence>
<dbReference type="InterPro" id="IPR012977">
    <property type="entry name" value="SDA1_N"/>
</dbReference>